<organism evidence="4 5">
    <name type="scientific">Clostridium ragsdalei P11</name>
    <dbReference type="NCBI Taxonomy" id="1353534"/>
    <lineage>
        <taxon>Bacteria</taxon>
        <taxon>Bacillati</taxon>
        <taxon>Bacillota</taxon>
        <taxon>Clostridia</taxon>
        <taxon>Eubacteriales</taxon>
        <taxon>Clostridiaceae</taxon>
        <taxon>Clostridium</taxon>
    </lineage>
</organism>
<evidence type="ECO:0000313" key="5">
    <source>
        <dbReference type="Proteomes" id="UP000093954"/>
    </source>
</evidence>
<evidence type="ECO:0000313" key="4">
    <source>
        <dbReference type="EMBL" id="OBR95097.1"/>
    </source>
</evidence>
<dbReference type="PANTHER" id="PTHR32089">
    <property type="entry name" value="METHYL-ACCEPTING CHEMOTAXIS PROTEIN MCPB"/>
    <property type="match status" value="1"/>
</dbReference>
<name>A0A1A6AYG9_9CLOT</name>
<accession>A0A1A6AYG9</accession>
<gene>
    <name evidence="4" type="primary">yfmS_6</name>
    <name evidence="4" type="ORF">CLRAG_09350</name>
</gene>
<protein>
    <submittedName>
        <fullName evidence="4">Putative sensory transducer protein YfmS</fullName>
    </submittedName>
</protein>
<sequence length="287" mass="32225">MRKEEMKVIKEIHEDKLMESFYNMMPYFKYYFGMELLFTISNTKKFLLVQDSENLATNFKAGDEIPKNCAADVCLKKKEVIHITVPKEVFGIPVETIGIPVFVNNKIEGTMVIGMSTDKTNKREKITNLANTLSESLTQMSSNVVEMSSKFQQINQTNESIGEFIKKSKESSKKTDEVLTFIKGIAKQTNLLGLNAAIESARAGEYGKGFSVVSSEIRKLSSSTKQSIDEVNMILNNIQNSINEIYDKFKCSNSLLEDQTAGLEEVTATIEELTSKATILNEFANEI</sequence>
<dbReference type="Gene3D" id="1.10.287.950">
    <property type="entry name" value="Methyl-accepting chemotaxis protein"/>
    <property type="match status" value="1"/>
</dbReference>
<dbReference type="EMBL" id="LROS01000010">
    <property type="protein sequence ID" value="OBR95097.1"/>
    <property type="molecule type" value="Genomic_DNA"/>
</dbReference>
<reference evidence="4 5" key="1">
    <citation type="journal article" date="2012" name="Front. Microbiol.">
        <title>Draft Genome Sequence of the Virulent Strain 01-B526 of the Fish Pathogen Aeromonas salmonicida.</title>
        <authorList>
            <person name="Charette S.J."/>
            <person name="Brochu F."/>
            <person name="Boyle B."/>
            <person name="Filion G."/>
            <person name="Tanaka K.H."/>
            <person name="Derome N."/>
        </authorList>
    </citation>
    <scope>NUCLEOTIDE SEQUENCE [LARGE SCALE GENOMIC DNA]</scope>
    <source>
        <strain evidence="4 5">P11</strain>
    </source>
</reference>
<keyword evidence="1 2" id="KW-0807">Transducer</keyword>
<dbReference type="PANTHER" id="PTHR32089:SF112">
    <property type="entry name" value="LYSOZYME-LIKE PROTEIN-RELATED"/>
    <property type="match status" value="1"/>
</dbReference>
<proteinExistence type="predicted"/>
<dbReference type="PATRIC" id="fig|1353534.3.peg.950"/>
<evidence type="ECO:0000256" key="2">
    <source>
        <dbReference type="PROSITE-ProRule" id="PRU00284"/>
    </source>
</evidence>
<keyword evidence="5" id="KW-1185">Reference proteome</keyword>
<dbReference type="Pfam" id="PF00015">
    <property type="entry name" value="MCPsignal"/>
    <property type="match status" value="1"/>
</dbReference>
<dbReference type="GO" id="GO:0016020">
    <property type="term" value="C:membrane"/>
    <property type="evidence" value="ECO:0007669"/>
    <property type="project" value="InterPro"/>
</dbReference>
<feature type="domain" description="Methyl-accepting transducer" evidence="3">
    <location>
        <begin position="124"/>
        <end position="287"/>
    </location>
</feature>
<dbReference type="PROSITE" id="PS50111">
    <property type="entry name" value="CHEMOTAXIS_TRANSDUC_2"/>
    <property type="match status" value="1"/>
</dbReference>
<dbReference type="AlphaFoldDB" id="A0A1A6AYG9"/>
<dbReference type="SMART" id="SM00283">
    <property type="entry name" value="MA"/>
    <property type="match status" value="1"/>
</dbReference>
<comment type="caution">
    <text evidence="4">The sequence shown here is derived from an EMBL/GenBank/DDBJ whole genome shotgun (WGS) entry which is preliminary data.</text>
</comment>
<dbReference type="InterPro" id="IPR004089">
    <property type="entry name" value="MCPsignal_dom"/>
</dbReference>
<dbReference type="GO" id="GO:0007165">
    <property type="term" value="P:signal transduction"/>
    <property type="evidence" value="ECO:0007669"/>
    <property type="project" value="UniProtKB-KW"/>
</dbReference>
<dbReference type="SUPFAM" id="SSF58104">
    <property type="entry name" value="Methyl-accepting chemotaxis protein (MCP) signaling domain"/>
    <property type="match status" value="1"/>
</dbReference>
<dbReference type="Proteomes" id="UP000093954">
    <property type="component" value="Unassembled WGS sequence"/>
</dbReference>
<evidence type="ECO:0000256" key="1">
    <source>
        <dbReference type="ARBA" id="ARBA00023224"/>
    </source>
</evidence>
<evidence type="ECO:0000259" key="3">
    <source>
        <dbReference type="PROSITE" id="PS50111"/>
    </source>
</evidence>